<reference evidence="2 3" key="1">
    <citation type="submission" date="2022-11" db="UniProtKB">
        <authorList>
            <consortium name="WormBaseParasite"/>
        </authorList>
    </citation>
    <scope>IDENTIFICATION</scope>
</reference>
<evidence type="ECO:0000313" key="3">
    <source>
        <dbReference type="WBParaSite" id="Gr19_v10_g8555.t1"/>
    </source>
</evidence>
<evidence type="ECO:0000313" key="2">
    <source>
        <dbReference type="WBParaSite" id="Gr19_v10_g8552.t1"/>
    </source>
</evidence>
<organism evidence="1 3">
    <name type="scientific">Globodera rostochiensis</name>
    <name type="common">Golden nematode worm</name>
    <name type="synonym">Heterodera rostochiensis</name>
    <dbReference type="NCBI Taxonomy" id="31243"/>
    <lineage>
        <taxon>Eukaryota</taxon>
        <taxon>Metazoa</taxon>
        <taxon>Ecdysozoa</taxon>
        <taxon>Nematoda</taxon>
        <taxon>Chromadorea</taxon>
        <taxon>Rhabditida</taxon>
        <taxon>Tylenchina</taxon>
        <taxon>Tylenchomorpha</taxon>
        <taxon>Tylenchoidea</taxon>
        <taxon>Heteroderidae</taxon>
        <taxon>Heteroderinae</taxon>
        <taxon>Globodera</taxon>
    </lineage>
</organism>
<protein>
    <submittedName>
        <fullName evidence="2 3">Uncharacterized protein</fullName>
    </submittedName>
</protein>
<evidence type="ECO:0000313" key="1">
    <source>
        <dbReference type="Proteomes" id="UP000887572"/>
    </source>
</evidence>
<keyword evidence="1" id="KW-1185">Reference proteome</keyword>
<proteinExistence type="predicted"/>
<dbReference type="WBParaSite" id="Gr19_v10_g8552.t1">
    <property type="protein sequence ID" value="Gr19_v10_g8552.t1"/>
    <property type="gene ID" value="Gr19_v10_g8552"/>
</dbReference>
<dbReference type="WBParaSite" id="Gr19_v10_g8555.t1">
    <property type="protein sequence ID" value="Gr19_v10_g8555.t1"/>
    <property type="gene ID" value="Gr19_v10_g8555"/>
</dbReference>
<name>A0A914IC27_GLORO</name>
<dbReference type="Proteomes" id="UP000887572">
    <property type="component" value="Unplaced"/>
</dbReference>
<dbReference type="AlphaFoldDB" id="A0A914IC27"/>
<accession>A0A914IC27</accession>
<sequence length="250" mass="28876">MAKKGRKKNHLWSGIQPGDVNFTPIPKNGGLTEEQQDWEKLSFWQRAERSEYFEREGKERWLRDFGPADFYTNEKLHNLDFHRCRESSFLDYSRWCPYLLFPQAPCPSPEPPLEPLYGRVMLKDLSLEELLSHVQTGSYFYPDTPTDEINEMVQNFKLNQNEGASDSVSKKPQPSSSNIDELAVANEVPIPMGFGGILRKNSVKGLKKTVRWAHLWSDDESATEETGDQWVEESVLQAMNAPLDNWDDFE</sequence>